<keyword evidence="2" id="KW-0645">Protease</keyword>
<feature type="region of interest" description="Disordered" evidence="3">
    <location>
        <begin position="1"/>
        <end position="54"/>
    </location>
</feature>
<evidence type="ECO:0000313" key="5">
    <source>
        <dbReference type="EMBL" id="KAK3167870.1"/>
    </source>
</evidence>
<organism evidence="5 6">
    <name type="scientific">Lepraria neglecta</name>
    <dbReference type="NCBI Taxonomy" id="209136"/>
    <lineage>
        <taxon>Eukaryota</taxon>
        <taxon>Fungi</taxon>
        <taxon>Dikarya</taxon>
        <taxon>Ascomycota</taxon>
        <taxon>Pezizomycotina</taxon>
        <taxon>Lecanoromycetes</taxon>
        <taxon>OSLEUM clade</taxon>
        <taxon>Lecanoromycetidae</taxon>
        <taxon>Lecanorales</taxon>
        <taxon>Lecanorineae</taxon>
        <taxon>Stereocaulaceae</taxon>
        <taxon>Lepraria</taxon>
    </lineage>
</organism>
<dbReference type="GO" id="GO:0046872">
    <property type="term" value="F:metal ion binding"/>
    <property type="evidence" value="ECO:0007669"/>
    <property type="project" value="UniProtKB-UniRule"/>
</dbReference>
<dbReference type="CDD" id="cd01301">
    <property type="entry name" value="rDP_like"/>
    <property type="match status" value="1"/>
</dbReference>
<dbReference type="EMBL" id="JASNWA010000010">
    <property type="protein sequence ID" value="KAK3167870.1"/>
    <property type="molecule type" value="Genomic_DNA"/>
</dbReference>
<dbReference type="InterPro" id="IPR032466">
    <property type="entry name" value="Metal_Hydrolase"/>
</dbReference>
<evidence type="ECO:0000313" key="6">
    <source>
        <dbReference type="Proteomes" id="UP001276659"/>
    </source>
</evidence>
<keyword evidence="4" id="KW-0812">Transmembrane</keyword>
<keyword evidence="1 2" id="KW-0224">Dipeptidase</keyword>
<accession>A0AAD9YXM2</accession>
<keyword evidence="2" id="KW-0479">Metal-binding</keyword>
<keyword evidence="4" id="KW-0472">Membrane</keyword>
<comment type="similarity">
    <text evidence="2">Belongs to the metallo-dependent hydrolases superfamily. Peptidase M19 family.</text>
</comment>
<dbReference type="EC" id="3.4.13.19" evidence="2"/>
<comment type="caution">
    <text evidence="5">The sequence shown here is derived from an EMBL/GenBank/DDBJ whole genome shotgun (WGS) entry which is preliminary data.</text>
</comment>
<keyword evidence="2" id="KW-0378">Hydrolase</keyword>
<evidence type="ECO:0000256" key="1">
    <source>
        <dbReference type="ARBA" id="ARBA00022997"/>
    </source>
</evidence>
<evidence type="ECO:0000256" key="4">
    <source>
        <dbReference type="SAM" id="Phobius"/>
    </source>
</evidence>
<keyword evidence="6" id="KW-1185">Reference proteome</keyword>
<gene>
    <name evidence="5" type="ORF">OEA41_004316</name>
</gene>
<dbReference type="GO" id="GO:0070573">
    <property type="term" value="F:metallodipeptidase activity"/>
    <property type="evidence" value="ECO:0007669"/>
    <property type="project" value="InterPro"/>
</dbReference>
<keyword evidence="4" id="KW-1133">Transmembrane helix</keyword>
<comment type="cofactor">
    <cofactor evidence="2">
        <name>Zn(2+)</name>
        <dbReference type="ChEBI" id="CHEBI:29105"/>
    </cofactor>
</comment>
<dbReference type="AlphaFoldDB" id="A0AAD9YXM2"/>
<dbReference type="PROSITE" id="PS51365">
    <property type="entry name" value="RENAL_DIPEPTIDASE_2"/>
    <property type="match status" value="1"/>
</dbReference>
<sequence>MSETDPLLPKGASAPEISGYGFSRPSKVQYQTQSEVLDRDEDVEDKDNSPTSTSFEGFSPLRILIALFTIVVGLAMFITLLVPGTIDGPGDKPKDDTLTVRARVEKILSENPLIDGHNDLAILIRFVYHNDLYNESFREKFEKGGMPAHVDLPRLKDGKVGGAFWSAFVLCPANGTDFSDANYVEAVSTTLSQLDLLRRLTASYPKVFSSPTLNSTTALNAFKNYGFLISPIGIEGLHQIGNSFSNLRLYHSLGVRYATLTHNCNNAFADAALTTTSSGQTIAGPAHWHGLSDRGKLVVKEMNRMGMLVDLAHVSKETMLDVLGANSKKFSGSVAPIIFSHSSAYSLCPHPRNVPDDVLQLVKKTNSIVMVNFSPDFISCTPSDLKTGLPDFYPPNATLHQVARHIIYIGNLVGYDHVGLGSDFDGIPSTPEGLGDVSKYPNLIAELLRMGVSDTDAAKVVGLNILRVWGEAEKVALKLQGEGVLPVQDHIEKMQFSL</sequence>
<proteinExistence type="inferred from homology"/>
<dbReference type="SUPFAM" id="SSF51556">
    <property type="entry name" value="Metallo-dependent hydrolases"/>
    <property type="match status" value="1"/>
</dbReference>
<name>A0AAD9YXM2_9LECA</name>
<feature type="compositionally biased region" description="Polar residues" evidence="3">
    <location>
        <begin position="26"/>
        <end position="35"/>
    </location>
</feature>
<comment type="catalytic activity">
    <reaction evidence="2">
        <text>an L-aminoacyl-L-amino acid + H2O = 2 an L-alpha-amino acid</text>
        <dbReference type="Rhea" id="RHEA:48940"/>
        <dbReference type="ChEBI" id="CHEBI:15377"/>
        <dbReference type="ChEBI" id="CHEBI:59869"/>
        <dbReference type="ChEBI" id="CHEBI:77460"/>
        <dbReference type="EC" id="3.4.13.19"/>
    </reaction>
</comment>
<dbReference type="PANTHER" id="PTHR10443">
    <property type="entry name" value="MICROSOMAL DIPEPTIDASE"/>
    <property type="match status" value="1"/>
</dbReference>
<keyword evidence="2" id="KW-0862">Zinc</keyword>
<evidence type="ECO:0000256" key="3">
    <source>
        <dbReference type="SAM" id="MobiDB-lite"/>
    </source>
</evidence>
<dbReference type="Proteomes" id="UP001276659">
    <property type="component" value="Unassembled WGS sequence"/>
</dbReference>
<protein>
    <recommendedName>
        <fullName evidence="2">Dipeptidase</fullName>
        <ecNumber evidence="2">3.4.13.19</ecNumber>
    </recommendedName>
</protein>
<dbReference type="Pfam" id="PF01244">
    <property type="entry name" value="Peptidase_M19"/>
    <property type="match status" value="1"/>
</dbReference>
<dbReference type="Gene3D" id="3.20.20.140">
    <property type="entry name" value="Metal-dependent hydrolases"/>
    <property type="match status" value="1"/>
</dbReference>
<dbReference type="GO" id="GO:0006508">
    <property type="term" value="P:proteolysis"/>
    <property type="evidence" value="ECO:0007669"/>
    <property type="project" value="UniProtKB-KW"/>
</dbReference>
<reference evidence="5" key="1">
    <citation type="submission" date="2022-11" db="EMBL/GenBank/DDBJ databases">
        <title>Chromosomal genome sequence assembly and mating type (MAT) locus characterization of the leprose asexual lichenized fungus Lepraria neglecta (Nyl.) Erichsen.</title>
        <authorList>
            <person name="Allen J.L."/>
            <person name="Pfeffer B."/>
        </authorList>
    </citation>
    <scope>NUCLEOTIDE SEQUENCE</scope>
    <source>
        <strain evidence="5">Allen 5258</strain>
    </source>
</reference>
<dbReference type="PANTHER" id="PTHR10443:SF12">
    <property type="entry name" value="DIPEPTIDASE"/>
    <property type="match status" value="1"/>
</dbReference>
<dbReference type="InterPro" id="IPR008257">
    <property type="entry name" value="Pept_M19"/>
</dbReference>
<evidence type="ECO:0000256" key="2">
    <source>
        <dbReference type="RuleBase" id="RU341113"/>
    </source>
</evidence>
<keyword evidence="2" id="KW-0482">Metalloprotease</keyword>
<feature type="transmembrane region" description="Helical" evidence="4">
    <location>
        <begin position="63"/>
        <end position="82"/>
    </location>
</feature>